<accession>A0ABX0MKU1</accession>
<proteinExistence type="predicted"/>
<evidence type="ECO:0000313" key="1">
    <source>
        <dbReference type="EMBL" id="NHZ63404.1"/>
    </source>
</evidence>
<evidence type="ECO:0000313" key="2">
    <source>
        <dbReference type="Proteomes" id="UP000610594"/>
    </source>
</evidence>
<keyword evidence="2" id="KW-1185">Reference proteome</keyword>
<dbReference type="EMBL" id="WHJF01000031">
    <property type="protein sequence ID" value="NHZ63404.1"/>
    <property type="molecule type" value="Genomic_DNA"/>
</dbReference>
<protein>
    <recommendedName>
        <fullName evidence="3">Peptidoglycan-binding protein</fullName>
    </recommendedName>
</protein>
<evidence type="ECO:0008006" key="3">
    <source>
        <dbReference type="Google" id="ProtNLM"/>
    </source>
</evidence>
<dbReference type="Proteomes" id="UP000610594">
    <property type="component" value="Unassembled WGS sequence"/>
</dbReference>
<dbReference type="RefSeq" id="WP_167237509.1">
    <property type="nucleotide sequence ID" value="NZ_WHJF01000031.1"/>
</dbReference>
<sequence>MTQATANAEELFRFATTRAPNPTPAPAGLLELPDQSQVAAWIATAAELDFTAELDILAKHWSELVKRTPEAIAADLEAARQSQLTLVAETLFPIAQNVVGDVPALQTALWQYYLQGIASGKASSAQLQRARQLLGQVTLLQKLLAGDQAALAPESVQAALNPNLALPAAFEEQMRLRREQQSARQSAAGDDAGEQDKILADLLKQIDTLVQLERRLVAALDQMAAGGTHAPGTPGMPGSGDPSELQKVFLTQPAADIDEQFRADNANLMQELADARVPTTKQCTFDLLDEVRHRIADGVATAAAMPATGPAAAAVLADNPDLARLIPGAPVSKPAPPAGMKFGIRPVGVADLRVVRQVLVGYEKGELANIHNILQGEEHEHFRSRLSRADESEGKYDEADAEVSQEESGFERFEMGQNAFQTARKQQDRNASINLTSNYGTVNAQASTFMNNSNGGEQSRGADLRQSREIVERAVALVRERVGRQRLRTRSAEVYESDVVRHSAPAATIRAQYRWVDKVYQAQVFTYGARAMYEVMVPAPAAMFRHLLAQQPGFGGHAGPAPVKPIVRPAEITDATWLAIAERFNVTLPPPPTAAITEYASLSYPGGGGATTTLSGMFNSPRALEQGYAAAAAGVSMTWYGVDKQSGISASVGTRLFSSSPAGATPIAAQAIGTNSGAVSYNASGWGQLDQFTVNFYLVWGRTKVTVEKWQLECHQIIMDQYESDLKQHRALLAARTEENGPYAALDEEQMRTIERTELKRAVLEIVRSGSGQGAPASPIVTGSAPAIAPERLEQAAREVRFFEYAFEWDQVTYSFFPYFWSEGAQQWAAARFEQQGDSVFTAFLNAGFASVILPVRRGYEDAAALYLQTGIVADIAVVPADRALADLNREVQLLNASTPMEGAAEGAAWTYRVPTMLTVLDDGTDIAFPKLAQPADQAPTILVPPLLIDDNPEA</sequence>
<name>A0ABX0MKU1_9BURK</name>
<organism evidence="1 2">
    <name type="scientific">Massilia genomosp. 1</name>
    <dbReference type="NCBI Taxonomy" id="2609280"/>
    <lineage>
        <taxon>Bacteria</taxon>
        <taxon>Pseudomonadati</taxon>
        <taxon>Pseudomonadota</taxon>
        <taxon>Betaproteobacteria</taxon>
        <taxon>Burkholderiales</taxon>
        <taxon>Oxalobacteraceae</taxon>
        <taxon>Telluria group</taxon>
        <taxon>Massilia</taxon>
    </lineage>
</organism>
<comment type="caution">
    <text evidence="1">The sequence shown here is derived from an EMBL/GenBank/DDBJ whole genome shotgun (WGS) entry which is preliminary data.</text>
</comment>
<gene>
    <name evidence="1" type="ORF">F1735_13995</name>
</gene>
<reference evidence="1 2" key="1">
    <citation type="submission" date="2019-10" db="EMBL/GenBank/DDBJ databases">
        <title>Taxonomy of Antarctic Massilia spp.: description of Massilia rubra sp. nov., Massilia aquatica sp. nov., Massilia mucilaginosa sp. nov., Massilia frigida sp. nov. isolated from streams, lakes and regoliths.</title>
        <authorList>
            <person name="Holochova P."/>
            <person name="Sedlacek I."/>
            <person name="Kralova S."/>
            <person name="Maslanova I."/>
            <person name="Busse H.-J."/>
            <person name="Stankova E."/>
            <person name="Vrbovska V."/>
            <person name="Kovarovic V."/>
            <person name="Bartak M."/>
            <person name="Svec P."/>
            <person name="Pantucek R."/>
        </authorList>
    </citation>
    <scope>NUCLEOTIDE SEQUENCE [LARGE SCALE GENOMIC DNA]</scope>
    <source>
        <strain evidence="1 2">CCM 8694</strain>
    </source>
</reference>